<accession>A0A8E2ETX1</accession>
<evidence type="ECO:0000256" key="6">
    <source>
        <dbReference type="ARBA" id="ARBA00023136"/>
    </source>
</evidence>
<feature type="transmembrane region" description="Helical" evidence="9">
    <location>
        <begin position="166"/>
        <end position="188"/>
    </location>
</feature>
<feature type="transmembrane region" description="Helical" evidence="9">
    <location>
        <begin position="420"/>
        <end position="440"/>
    </location>
</feature>
<protein>
    <submittedName>
        <fullName evidence="11">Voltage-gated potassium channel</fullName>
    </submittedName>
</protein>
<keyword evidence="4 9" id="KW-1133">Transmembrane helix</keyword>
<feature type="transmembrane region" description="Helical" evidence="9">
    <location>
        <begin position="128"/>
        <end position="154"/>
    </location>
</feature>
<keyword evidence="3 9" id="KW-0812">Transmembrane</keyword>
<dbReference type="PANTHER" id="PTHR11003:SF301">
    <property type="entry name" value="POTASSIUM CHANNEL PROTEIN"/>
    <property type="match status" value="1"/>
</dbReference>
<feature type="compositionally biased region" description="Basic and acidic residues" evidence="8">
    <location>
        <begin position="652"/>
        <end position="667"/>
    </location>
</feature>
<feature type="region of interest" description="Disordered" evidence="8">
    <location>
        <begin position="652"/>
        <end position="676"/>
    </location>
</feature>
<feature type="transmembrane region" description="Helical" evidence="9">
    <location>
        <begin position="362"/>
        <end position="383"/>
    </location>
</feature>
<keyword evidence="5" id="KW-0406">Ion transport</keyword>
<sequence length="676" mass="76171">MNDPGVDGPIQEAAEDIERNPYEEAQKQEEKEEQDFLDPGRWWFASTACPLIAGTFGPMANAFSICALVQNWRVSLPQGVTEAHGVDIKDPHWLIAINSISLVFALIANMALLLNMARRVSFEIAQPITIIGWLLSSALLIALVSVASSSIFRIPPPEAHALTQAFYYAIIAAVLYWIISLLMVITVVGAYRDHYPKEFRLTISQRTLMLQTISFMVYLLLGALVYTKIEGWRFLDAVYWADFTLLTVGIGGDYVPKTHLGRSLLFPYAIGGIVMLGLVIGSIRSLVLERGKHKIAARFMEKKRQSVLASVNLDERTIRIGFFKRVRFSQKGLSELQRREQEFNIMRRIQASAENSRRWTSLALSTTAALLLWFLGALVFTFSEKPQNWSYFVSLYFSYTSLLTIGYGDYTPTSNSGKPFFVFWSLLAVPTLTILISNMGDTVVKAFSDFTIWIGSLTVLPGENGITATLKSGAKRITAGDFFRDKDFQIEKPPGMLFRGDKHHGNGASIDTGLDRLAEHIEQEELGEAEEAGERGDPIERDIHFYHFVLARELRQVMKDVDAAPPKQYTYSEWSYFLRLLGQDESNASLHRKPPIKTDRSKNRPDLGKADGIDSESGEPRSWSWLGTRSPLMGNKTEARWILERLSATLEREMKKMQSSDPEERKQPPPISMADL</sequence>
<feature type="region of interest" description="Disordered" evidence="8">
    <location>
        <begin position="1"/>
        <end position="31"/>
    </location>
</feature>
<feature type="compositionally biased region" description="Basic and acidic residues" evidence="8">
    <location>
        <begin position="596"/>
        <end position="612"/>
    </location>
</feature>
<dbReference type="InterPro" id="IPR003280">
    <property type="entry name" value="2pore_dom_K_chnl"/>
</dbReference>
<dbReference type="Gene3D" id="1.10.287.70">
    <property type="match status" value="2"/>
</dbReference>
<evidence type="ECO:0000256" key="2">
    <source>
        <dbReference type="ARBA" id="ARBA00022448"/>
    </source>
</evidence>
<feature type="domain" description="Potassium channel" evidence="10">
    <location>
        <begin position="215"/>
        <end position="287"/>
    </location>
</feature>
<dbReference type="OrthoDB" id="297496at2759"/>
<feature type="region of interest" description="Disordered" evidence="8">
    <location>
        <begin position="588"/>
        <end position="631"/>
    </location>
</feature>
<evidence type="ECO:0000256" key="9">
    <source>
        <dbReference type="SAM" id="Phobius"/>
    </source>
</evidence>
<evidence type="ECO:0000256" key="3">
    <source>
        <dbReference type="ARBA" id="ARBA00022692"/>
    </source>
</evidence>
<comment type="subcellular location">
    <subcellularLocation>
        <location evidence="1">Membrane</location>
        <topology evidence="1">Multi-pass membrane protein</topology>
    </subcellularLocation>
</comment>
<proteinExistence type="predicted"/>
<keyword evidence="7 11" id="KW-0407">Ion channel</keyword>
<dbReference type="FunFam" id="1.10.287.70:FF:000170">
    <property type="entry name" value="Outward-rectifier potassium channel TOK1"/>
    <property type="match status" value="1"/>
</dbReference>
<dbReference type="Pfam" id="PF07885">
    <property type="entry name" value="Ion_trans_2"/>
    <property type="match status" value="2"/>
</dbReference>
<dbReference type="Proteomes" id="UP000250140">
    <property type="component" value="Unassembled WGS sequence"/>
</dbReference>
<dbReference type="AlphaFoldDB" id="A0A8E2ETX1"/>
<keyword evidence="12" id="KW-1185">Reference proteome</keyword>
<feature type="transmembrane region" description="Helical" evidence="9">
    <location>
        <begin position="208"/>
        <end position="226"/>
    </location>
</feature>
<dbReference type="GO" id="GO:0005886">
    <property type="term" value="C:plasma membrane"/>
    <property type="evidence" value="ECO:0007669"/>
    <property type="project" value="TreeGrafter"/>
</dbReference>
<evidence type="ECO:0000256" key="7">
    <source>
        <dbReference type="ARBA" id="ARBA00023303"/>
    </source>
</evidence>
<feature type="transmembrane region" description="Helical" evidence="9">
    <location>
        <begin position="389"/>
        <end position="408"/>
    </location>
</feature>
<evidence type="ECO:0000313" key="12">
    <source>
        <dbReference type="Proteomes" id="UP000250140"/>
    </source>
</evidence>
<dbReference type="InterPro" id="IPR013099">
    <property type="entry name" value="K_chnl_dom"/>
</dbReference>
<feature type="domain" description="Potassium channel" evidence="10">
    <location>
        <begin position="370"/>
        <end position="444"/>
    </location>
</feature>
<evidence type="ECO:0000313" key="11">
    <source>
        <dbReference type="EMBL" id="OCL04822.1"/>
    </source>
</evidence>
<evidence type="ECO:0000256" key="1">
    <source>
        <dbReference type="ARBA" id="ARBA00004141"/>
    </source>
</evidence>
<organism evidence="11 12">
    <name type="scientific">Glonium stellatum</name>
    <dbReference type="NCBI Taxonomy" id="574774"/>
    <lineage>
        <taxon>Eukaryota</taxon>
        <taxon>Fungi</taxon>
        <taxon>Dikarya</taxon>
        <taxon>Ascomycota</taxon>
        <taxon>Pezizomycotina</taxon>
        <taxon>Dothideomycetes</taxon>
        <taxon>Pleosporomycetidae</taxon>
        <taxon>Gloniales</taxon>
        <taxon>Gloniaceae</taxon>
        <taxon>Glonium</taxon>
    </lineage>
</organism>
<keyword evidence="6 9" id="KW-0472">Membrane</keyword>
<dbReference type="EMBL" id="KV750426">
    <property type="protein sequence ID" value="OCL04822.1"/>
    <property type="molecule type" value="Genomic_DNA"/>
</dbReference>
<feature type="transmembrane region" description="Helical" evidence="9">
    <location>
        <begin position="93"/>
        <end position="116"/>
    </location>
</feature>
<keyword evidence="2" id="KW-0813">Transport</keyword>
<dbReference type="SUPFAM" id="SSF81324">
    <property type="entry name" value="Voltage-gated potassium channels"/>
    <property type="match status" value="2"/>
</dbReference>
<evidence type="ECO:0000256" key="4">
    <source>
        <dbReference type="ARBA" id="ARBA00022989"/>
    </source>
</evidence>
<dbReference type="PANTHER" id="PTHR11003">
    <property type="entry name" value="POTASSIUM CHANNEL, SUBFAMILY K"/>
    <property type="match status" value="1"/>
</dbReference>
<dbReference type="GO" id="GO:0015271">
    <property type="term" value="F:outward rectifier potassium channel activity"/>
    <property type="evidence" value="ECO:0007669"/>
    <property type="project" value="TreeGrafter"/>
</dbReference>
<dbReference type="GO" id="GO:0022841">
    <property type="term" value="F:potassium ion leak channel activity"/>
    <property type="evidence" value="ECO:0007669"/>
    <property type="project" value="TreeGrafter"/>
</dbReference>
<gene>
    <name evidence="11" type="ORF">AOQ84DRAFT_380195</name>
</gene>
<evidence type="ECO:0000259" key="10">
    <source>
        <dbReference type="Pfam" id="PF07885"/>
    </source>
</evidence>
<feature type="compositionally biased region" description="Basic and acidic residues" evidence="8">
    <location>
        <begin position="16"/>
        <end position="30"/>
    </location>
</feature>
<evidence type="ECO:0000256" key="8">
    <source>
        <dbReference type="SAM" id="MobiDB-lite"/>
    </source>
</evidence>
<reference evidence="11 12" key="1">
    <citation type="journal article" date="2016" name="Nat. Commun.">
        <title>Ectomycorrhizal ecology is imprinted in the genome of the dominant symbiotic fungus Cenococcum geophilum.</title>
        <authorList>
            <consortium name="DOE Joint Genome Institute"/>
            <person name="Peter M."/>
            <person name="Kohler A."/>
            <person name="Ohm R.A."/>
            <person name="Kuo A."/>
            <person name="Krutzmann J."/>
            <person name="Morin E."/>
            <person name="Arend M."/>
            <person name="Barry K.W."/>
            <person name="Binder M."/>
            <person name="Choi C."/>
            <person name="Clum A."/>
            <person name="Copeland A."/>
            <person name="Grisel N."/>
            <person name="Haridas S."/>
            <person name="Kipfer T."/>
            <person name="LaButti K."/>
            <person name="Lindquist E."/>
            <person name="Lipzen A."/>
            <person name="Maire R."/>
            <person name="Meier B."/>
            <person name="Mihaltcheva S."/>
            <person name="Molinier V."/>
            <person name="Murat C."/>
            <person name="Poggeler S."/>
            <person name="Quandt C.A."/>
            <person name="Sperisen C."/>
            <person name="Tritt A."/>
            <person name="Tisserant E."/>
            <person name="Crous P.W."/>
            <person name="Henrissat B."/>
            <person name="Nehls U."/>
            <person name="Egli S."/>
            <person name="Spatafora J.W."/>
            <person name="Grigoriev I.V."/>
            <person name="Martin F.M."/>
        </authorList>
    </citation>
    <scope>NUCLEOTIDE SEQUENCE [LARGE SCALE GENOMIC DNA]</scope>
    <source>
        <strain evidence="11 12">CBS 207.34</strain>
    </source>
</reference>
<dbReference type="GO" id="GO:0030322">
    <property type="term" value="P:stabilization of membrane potential"/>
    <property type="evidence" value="ECO:0007669"/>
    <property type="project" value="TreeGrafter"/>
</dbReference>
<feature type="transmembrane region" description="Helical" evidence="9">
    <location>
        <begin position="265"/>
        <end position="288"/>
    </location>
</feature>
<evidence type="ECO:0000256" key="5">
    <source>
        <dbReference type="ARBA" id="ARBA00023065"/>
    </source>
</evidence>
<name>A0A8E2ETX1_9PEZI</name>